<dbReference type="AlphaFoldDB" id="A0A533QFM0"/>
<dbReference type="Proteomes" id="UP000319783">
    <property type="component" value="Unassembled WGS sequence"/>
</dbReference>
<dbReference type="EMBL" id="SULG01000003">
    <property type="protein sequence ID" value="TLD43432.1"/>
    <property type="molecule type" value="Genomic_DNA"/>
</dbReference>
<evidence type="ECO:0000313" key="1">
    <source>
        <dbReference type="EMBL" id="TLD43432.1"/>
    </source>
</evidence>
<comment type="caution">
    <text evidence="1">The sequence shown here is derived from an EMBL/GenBank/DDBJ whole genome shotgun (WGS) entry which is preliminary data.</text>
</comment>
<evidence type="ECO:0000313" key="2">
    <source>
        <dbReference type="Proteomes" id="UP000319783"/>
    </source>
</evidence>
<gene>
    <name evidence="1" type="ORF">JETT_0250</name>
</gene>
<proteinExistence type="predicted"/>
<reference evidence="1 2" key="1">
    <citation type="submission" date="2019-04" db="EMBL/GenBank/DDBJ databases">
        <title>Genome of a novel bacterium Candidatus Jettenia ecosi reconstructed from metagenome of an anammox bioreactor.</title>
        <authorList>
            <person name="Mardanov A.V."/>
            <person name="Beletsky A.V."/>
            <person name="Ravin N.V."/>
            <person name="Botchkova E.A."/>
            <person name="Litti Y.V."/>
            <person name="Nozhevnikova A.N."/>
        </authorList>
    </citation>
    <scope>NUCLEOTIDE SEQUENCE [LARGE SCALE GENOMIC DNA]</scope>
    <source>
        <strain evidence="1">J2</strain>
    </source>
</reference>
<name>A0A533QFM0_9BACT</name>
<accession>A0A533QFM0</accession>
<protein>
    <submittedName>
        <fullName evidence="1">Uncharacterized protein</fullName>
    </submittedName>
</protein>
<sequence length="91" mass="10479">MIIAKNRKKVLNPEGVVLETHNYFTPSGLLIYDCSLAIIMPALRAWIISPLFFLLQLSKLMPHGIPAKIWFLFNLIPKGCNDYSKKTEERF</sequence>
<organism evidence="1 2">
    <name type="scientific">Candidatus Jettenia ecosi</name>
    <dbReference type="NCBI Taxonomy" id="2494326"/>
    <lineage>
        <taxon>Bacteria</taxon>
        <taxon>Pseudomonadati</taxon>
        <taxon>Planctomycetota</taxon>
        <taxon>Candidatus Brocadiia</taxon>
        <taxon>Candidatus Brocadiales</taxon>
        <taxon>Candidatus Brocadiaceae</taxon>
        <taxon>Candidatus Jettenia</taxon>
    </lineage>
</organism>